<dbReference type="GO" id="GO:0006508">
    <property type="term" value="P:proteolysis"/>
    <property type="evidence" value="ECO:0007669"/>
    <property type="project" value="UniProtKB-KW"/>
</dbReference>
<comment type="similarity">
    <text evidence="1 5">Belongs to the peptidase S8 family.</text>
</comment>
<evidence type="ECO:0000313" key="7">
    <source>
        <dbReference type="EMBL" id="SDL34395.1"/>
    </source>
</evidence>
<evidence type="ECO:0000256" key="4">
    <source>
        <dbReference type="ARBA" id="ARBA00022825"/>
    </source>
</evidence>
<dbReference type="STRING" id="1121325.SAMN04515677_101573"/>
<dbReference type="EMBL" id="FNGW01000001">
    <property type="protein sequence ID" value="SDL34395.1"/>
    <property type="molecule type" value="Genomic_DNA"/>
</dbReference>
<dbReference type="Gene3D" id="2.60.120.1290">
    <property type="match status" value="1"/>
</dbReference>
<comment type="caution">
    <text evidence="5">Lacks conserved residue(s) required for the propagation of feature annotation.</text>
</comment>
<protein>
    <submittedName>
        <fullName evidence="7">Subtilase family protein</fullName>
    </submittedName>
</protein>
<evidence type="ECO:0000259" key="6">
    <source>
        <dbReference type="Pfam" id="PF00082"/>
    </source>
</evidence>
<gene>
    <name evidence="7" type="ORF">SAMN04515677_101573</name>
</gene>
<dbReference type="InterPro" id="IPR036852">
    <property type="entry name" value="Peptidase_S8/S53_dom_sf"/>
</dbReference>
<sequence length="561" mass="62326">MSKSYLAIPKGNILKMEQDLKKDELIKYVILNDQLATLYVSDDFEEKNLNNIKSIAWWQRSAPMSTLIKITNNVKQGESVTIAAGTDYVYTNPYLTISGKKNIIVIIDSGIDYLHPDFINEDGTSKIIAIWDQNLDTGKPPEGIFFGTEFNREEINEAIKNKDGSLTTDTIGTGTIVAGICCGYGNKIPAYKGVAIDSELLVIKLKEYKDTYCEGKINYQHADFLAAIKYAIDIWKKQDNLMIINLTVGLRSAAIMLATFLDSFSDLKKSGIIVVGGAGNEGNTDIHYEGNAKGINDKQDIIIQVGEQINLDIVLCTTGPDKIGASLISPSGELSYVIQYSPEYYLYRGRFNIEDTKYEMRFIYPWLETGNQELVINLIDIKPGIWTLRILPEYIVNGNYDIYLPNKNLISPDTRFIDPNSSSTITLCATTENIITIGCYNDKTDSIWIGSSKGPVKNRMIKPDIVAPGVDIISTYINGTYNTATGTGVSTSIVCGVISLLVEYFKTQSFYSKTSLFTETIKTYLMLGASKKDIYTYPNISGGYGNLDLKQTIIQIANNLE</sequence>
<evidence type="ECO:0000256" key="1">
    <source>
        <dbReference type="ARBA" id="ARBA00011073"/>
    </source>
</evidence>
<dbReference type="Gene3D" id="3.40.50.200">
    <property type="entry name" value="Peptidase S8/S53 domain"/>
    <property type="match status" value="1"/>
</dbReference>
<dbReference type="PANTHER" id="PTHR43806">
    <property type="entry name" value="PEPTIDASE S8"/>
    <property type="match status" value="1"/>
</dbReference>
<evidence type="ECO:0000256" key="2">
    <source>
        <dbReference type="ARBA" id="ARBA00022670"/>
    </source>
</evidence>
<reference evidence="7 8" key="1">
    <citation type="submission" date="2016-10" db="EMBL/GenBank/DDBJ databases">
        <authorList>
            <person name="de Groot N.N."/>
        </authorList>
    </citation>
    <scope>NUCLEOTIDE SEQUENCE [LARGE SCALE GENOMIC DNA]</scope>
    <source>
        <strain evidence="7 8">DSM 797</strain>
    </source>
</reference>
<dbReference type="PRINTS" id="PR00723">
    <property type="entry name" value="SUBTILISIN"/>
</dbReference>
<dbReference type="InterPro" id="IPR023827">
    <property type="entry name" value="Peptidase_S8_Asp-AS"/>
</dbReference>
<dbReference type="InterPro" id="IPR000209">
    <property type="entry name" value="Peptidase_S8/S53_dom"/>
</dbReference>
<dbReference type="CDD" id="cd07478">
    <property type="entry name" value="Peptidases_S8_CspA-like"/>
    <property type="match status" value="1"/>
</dbReference>
<organism evidence="7 8">
    <name type="scientific">Romboutsia lituseburensis DSM 797</name>
    <dbReference type="NCBI Taxonomy" id="1121325"/>
    <lineage>
        <taxon>Bacteria</taxon>
        <taxon>Bacillati</taxon>
        <taxon>Bacillota</taxon>
        <taxon>Clostridia</taxon>
        <taxon>Peptostreptococcales</taxon>
        <taxon>Peptostreptococcaceae</taxon>
        <taxon>Romboutsia</taxon>
    </lineage>
</organism>
<dbReference type="SUPFAM" id="SSF52743">
    <property type="entry name" value="Subtilisin-like"/>
    <property type="match status" value="1"/>
</dbReference>
<evidence type="ECO:0000256" key="3">
    <source>
        <dbReference type="ARBA" id="ARBA00022801"/>
    </source>
</evidence>
<dbReference type="NCBIfam" id="NF040808">
    <property type="entry name" value="CspC_non_triad"/>
    <property type="match status" value="1"/>
</dbReference>
<dbReference type="InterPro" id="IPR050131">
    <property type="entry name" value="Peptidase_S8_subtilisin-like"/>
</dbReference>
<dbReference type="PANTHER" id="PTHR43806:SF11">
    <property type="entry name" value="CEREVISIN-RELATED"/>
    <property type="match status" value="1"/>
</dbReference>
<dbReference type="InterPro" id="IPR015500">
    <property type="entry name" value="Peptidase_S8_subtilisin-rel"/>
</dbReference>
<dbReference type="Proteomes" id="UP000199068">
    <property type="component" value="Unassembled WGS sequence"/>
</dbReference>
<dbReference type="PROSITE" id="PS51892">
    <property type="entry name" value="SUBTILASE"/>
    <property type="match status" value="1"/>
</dbReference>
<proteinExistence type="inferred from homology"/>
<dbReference type="PROSITE" id="PS00136">
    <property type="entry name" value="SUBTILASE_ASP"/>
    <property type="match status" value="1"/>
</dbReference>
<feature type="domain" description="Peptidase S8/S53" evidence="6">
    <location>
        <begin position="99"/>
        <end position="301"/>
    </location>
</feature>
<dbReference type="AlphaFoldDB" id="A0A1G9JB16"/>
<dbReference type="Pfam" id="PF00082">
    <property type="entry name" value="Peptidase_S8"/>
    <property type="match status" value="2"/>
</dbReference>
<name>A0A1G9JB16_9FIRM</name>
<dbReference type="RefSeq" id="WP_092722643.1">
    <property type="nucleotide sequence ID" value="NZ_FNGW01000001.1"/>
</dbReference>
<keyword evidence="3" id="KW-0378">Hydrolase</keyword>
<evidence type="ECO:0000256" key="5">
    <source>
        <dbReference type="PROSITE-ProRule" id="PRU01240"/>
    </source>
</evidence>
<keyword evidence="8" id="KW-1185">Reference proteome</keyword>
<feature type="domain" description="Peptidase S8/S53" evidence="6">
    <location>
        <begin position="417"/>
        <end position="545"/>
    </location>
</feature>
<dbReference type="InterPro" id="IPR034045">
    <property type="entry name" value="Pep_S8_CspA-like"/>
</dbReference>
<keyword evidence="4" id="KW-0720">Serine protease</keyword>
<keyword evidence="2" id="KW-0645">Protease</keyword>
<evidence type="ECO:0000313" key="8">
    <source>
        <dbReference type="Proteomes" id="UP000199068"/>
    </source>
</evidence>
<dbReference type="GO" id="GO:0004252">
    <property type="term" value="F:serine-type endopeptidase activity"/>
    <property type="evidence" value="ECO:0007669"/>
    <property type="project" value="InterPro"/>
</dbReference>
<accession>A0A1G9JB16</accession>